<evidence type="ECO:0000313" key="2">
    <source>
        <dbReference type="Proteomes" id="UP000553632"/>
    </source>
</evidence>
<reference evidence="1 2" key="1">
    <citation type="submission" date="2020-04" db="EMBL/GenBank/DDBJ databases">
        <title>Perkinsus olseni comparative genomics.</title>
        <authorList>
            <person name="Bogema D.R."/>
        </authorList>
    </citation>
    <scope>NUCLEOTIDE SEQUENCE [LARGE SCALE GENOMIC DNA]</scope>
    <source>
        <strain evidence="1 2">ATCC PRA-207</strain>
    </source>
</reference>
<protein>
    <submittedName>
        <fullName evidence="1">Uncharacterized protein</fullName>
    </submittedName>
</protein>
<organism evidence="1 2">
    <name type="scientific">Perkinsus olseni</name>
    <name type="common">Perkinsus atlanticus</name>
    <dbReference type="NCBI Taxonomy" id="32597"/>
    <lineage>
        <taxon>Eukaryota</taxon>
        <taxon>Sar</taxon>
        <taxon>Alveolata</taxon>
        <taxon>Perkinsozoa</taxon>
        <taxon>Perkinsea</taxon>
        <taxon>Perkinsida</taxon>
        <taxon>Perkinsidae</taxon>
        <taxon>Perkinsus</taxon>
    </lineage>
</organism>
<dbReference type="Proteomes" id="UP000553632">
    <property type="component" value="Unassembled WGS sequence"/>
</dbReference>
<evidence type="ECO:0000313" key="1">
    <source>
        <dbReference type="EMBL" id="KAF4720514.1"/>
    </source>
</evidence>
<keyword evidence="2" id="KW-1185">Reference proteome</keyword>
<gene>
    <name evidence="1" type="ORF">FOZ63_026863</name>
</gene>
<dbReference type="AlphaFoldDB" id="A0A7J6RIC3"/>
<sequence length="292" mass="33624">MIPREWLRYVSLSSRVEYLFGPISPDSLSAPPSCNSFSQTVIGFIEQPEDGQLRVIDVSHVEYPGNKSILFTAIFDEEALEAFNDFGTKPSPGEPGVPRSQLFRELRRDYKSLKRHLMRSFGLRSFYECRSILVPDLGAQTSTSELLAGVGAGSWTNSTSLRVTFYLNRPNIDGAFRLTAFEGEIATIEDRYNRIVKPKLSVRRLYDLLSNAREAAPEPVRWWWWWQPRENSMKTLVRQLAVYYSYVSEARGSTTLDIWPEEFTSSTLKVDEGYDRIDLFHWLTDGTMKYKD</sequence>
<proteinExistence type="predicted"/>
<accession>A0A7J6RIC3</accession>
<name>A0A7J6RIC3_PEROL</name>
<dbReference type="EMBL" id="JABANO010025273">
    <property type="protein sequence ID" value="KAF4720514.1"/>
    <property type="molecule type" value="Genomic_DNA"/>
</dbReference>
<comment type="caution">
    <text evidence="1">The sequence shown here is derived from an EMBL/GenBank/DDBJ whole genome shotgun (WGS) entry which is preliminary data.</text>
</comment>